<comment type="caution">
    <text evidence="3">The sequence shown here is derived from an EMBL/GenBank/DDBJ whole genome shotgun (WGS) entry which is preliminary data.</text>
</comment>
<dbReference type="Proteomes" id="UP000618754">
    <property type="component" value="Unassembled WGS sequence"/>
</dbReference>
<keyword evidence="3" id="KW-0418">Kinase</keyword>
<dbReference type="InterPro" id="IPR036890">
    <property type="entry name" value="HATPase_C_sf"/>
</dbReference>
<dbReference type="EMBL" id="JACWMW010000003">
    <property type="protein sequence ID" value="MBD1386690.1"/>
    <property type="molecule type" value="Genomic_DNA"/>
</dbReference>
<reference evidence="3 4" key="1">
    <citation type="submission" date="2020-09" db="EMBL/GenBank/DDBJ databases">
        <title>Novel species of Mucilaginibacter isolated from a glacier on the Tibetan Plateau.</title>
        <authorList>
            <person name="Liu Q."/>
            <person name="Xin Y.-H."/>
        </authorList>
    </citation>
    <scope>NUCLEOTIDE SEQUENCE [LARGE SCALE GENOMIC DNA]</scope>
    <source>
        <strain evidence="3 4">CGMCC 1.13878</strain>
    </source>
</reference>
<dbReference type="Gene3D" id="3.30.565.10">
    <property type="entry name" value="Histidine kinase-like ATPase, C-terminal domain"/>
    <property type="match status" value="1"/>
</dbReference>
<keyword evidence="4" id="KW-1185">Reference proteome</keyword>
<proteinExistence type="predicted"/>
<dbReference type="PANTHER" id="PTHR34220:SF7">
    <property type="entry name" value="SENSOR HISTIDINE KINASE YPDA"/>
    <property type="match status" value="1"/>
</dbReference>
<accession>A0ABR7X976</accession>
<gene>
    <name evidence="3" type="ORF">IDJ75_15510</name>
</gene>
<evidence type="ECO:0000259" key="2">
    <source>
        <dbReference type="Pfam" id="PF06580"/>
    </source>
</evidence>
<organism evidence="3 4">
    <name type="scientific">Mucilaginibacter rigui</name>
    <dbReference type="NCBI Taxonomy" id="534635"/>
    <lineage>
        <taxon>Bacteria</taxon>
        <taxon>Pseudomonadati</taxon>
        <taxon>Bacteroidota</taxon>
        <taxon>Sphingobacteriia</taxon>
        <taxon>Sphingobacteriales</taxon>
        <taxon>Sphingobacteriaceae</taxon>
        <taxon>Mucilaginibacter</taxon>
    </lineage>
</organism>
<dbReference type="Pfam" id="PF06580">
    <property type="entry name" value="His_kinase"/>
    <property type="match status" value="1"/>
</dbReference>
<evidence type="ECO:0000313" key="4">
    <source>
        <dbReference type="Proteomes" id="UP000618754"/>
    </source>
</evidence>
<feature type="domain" description="Signal transduction histidine kinase internal region" evidence="2">
    <location>
        <begin position="159"/>
        <end position="237"/>
    </location>
</feature>
<feature type="transmembrane region" description="Helical" evidence="1">
    <location>
        <begin position="79"/>
        <end position="100"/>
    </location>
</feature>
<dbReference type="RefSeq" id="WP_191176526.1">
    <property type="nucleotide sequence ID" value="NZ_JACWMW010000003.1"/>
</dbReference>
<keyword evidence="1" id="KW-0472">Membrane</keyword>
<dbReference type="InterPro" id="IPR050640">
    <property type="entry name" value="Bact_2-comp_sensor_kinase"/>
</dbReference>
<dbReference type="InterPro" id="IPR010559">
    <property type="entry name" value="Sig_transdc_His_kin_internal"/>
</dbReference>
<keyword evidence="3" id="KW-0808">Transferase</keyword>
<feature type="transmembrane region" description="Helical" evidence="1">
    <location>
        <begin position="120"/>
        <end position="139"/>
    </location>
</feature>
<name>A0ABR7X976_9SPHI</name>
<evidence type="ECO:0000313" key="3">
    <source>
        <dbReference type="EMBL" id="MBD1386690.1"/>
    </source>
</evidence>
<evidence type="ECO:0000256" key="1">
    <source>
        <dbReference type="SAM" id="Phobius"/>
    </source>
</evidence>
<keyword evidence="1" id="KW-1133">Transmembrane helix</keyword>
<protein>
    <submittedName>
        <fullName evidence="3">Histidine kinase</fullName>
    </submittedName>
</protein>
<dbReference type="GO" id="GO:0016301">
    <property type="term" value="F:kinase activity"/>
    <property type="evidence" value="ECO:0007669"/>
    <property type="project" value="UniProtKB-KW"/>
</dbReference>
<sequence>MDKNEQRICGYSSLLIALMVNSARLLALRPDGIMAHYWQFDLGELIFQFFFNLAFCGLLFYLNLKKDIAFVRFREQKRYGIYFAANGLLIFLLMVTANFIQYTLFSGNHLPGAYRMGYFARFGLSAVLIAIIIRIMLLLRESKQKDKDHEQLKSAYLEAQLELLKEQLNPHLLFNSLSSLSGIVREDPTLAQFYIFHLSKVFRHALARSGTALVTVAAEMETLRSYVQLLNMRFEEAFRLETDVEQPYLEAMIPHLSLQPLLENAAKHNSATLENPLIVRIYTMEEQLIVSNNLQEIAVPESSTGIGLVNLNERFRLLVKSEIEIERSNEIFTVKLPLTR</sequence>
<dbReference type="PANTHER" id="PTHR34220">
    <property type="entry name" value="SENSOR HISTIDINE KINASE YPDA"/>
    <property type="match status" value="1"/>
</dbReference>
<feature type="transmembrane region" description="Helical" evidence="1">
    <location>
        <begin position="46"/>
        <end position="64"/>
    </location>
</feature>
<keyword evidence="1" id="KW-0812">Transmembrane</keyword>